<gene>
    <name evidence="2" type="ordered locus">COPRO5265_0244</name>
</gene>
<dbReference type="Gene3D" id="2.20.28.10">
    <property type="match status" value="1"/>
</dbReference>
<dbReference type="AlphaFoldDB" id="B5Y764"/>
<reference evidence="2 3" key="2">
    <citation type="journal article" date="2014" name="Genome Announc.">
        <title>Complete Genome Sequence of Coprothermobacter proteolyticus DSM 5265.</title>
        <authorList>
            <person name="Alexiev A."/>
            <person name="Coil D.A."/>
            <person name="Badger J.H."/>
            <person name="Enticknap J."/>
            <person name="Ward N."/>
            <person name="Robb F.T."/>
            <person name="Eisen J.A."/>
        </authorList>
    </citation>
    <scope>NUCLEOTIDE SEQUENCE [LARGE SCALE GENOMIC DNA]</scope>
    <source>
        <strain evidence="3">ATCC 35245 / DSM 5265 / OCM 4 / BT</strain>
    </source>
</reference>
<keyword evidence="3" id="KW-1185">Reference proteome</keyword>
<dbReference type="InterPro" id="IPR048574">
    <property type="entry name" value="RUBY_RBDX"/>
</dbReference>
<dbReference type="eggNOG" id="COG2401">
    <property type="taxonomic scope" value="Bacteria"/>
</dbReference>
<dbReference type="NCBIfam" id="NF045720">
    <property type="entry name" value="rubredox_RCKP"/>
    <property type="match status" value="1"/>
</dbReference>
<evidence type="ECO:0000259" key="1">
    <source>
        <dbReference type="Pfam" id="PF21349"/>
    </source>
</evidence>
<dbReference type="Proteomes" id="UP000001732">
    <property type="component" value="Chromosome"/>
</dbReference>
<evidence type="ECO:0000313" key="2">
    <source>
        <dbReference type="EMBL" id="ACI17723.1"/>
    </source>
</evidence>
<reference evidence="3" key="1">
    <citation type="submission" date="2008-08" db="EMBL/GenBank/DDBJ databases">
        <title>The complete genome sequence of Coprothermobacter proteolyticus strain ATCC 5245 / DSM 5265 / BT.</title>
        <authorList>
            <person name="Dodson R.J."/>
            <person name="Durkin A.S."/>
            <person name="Wu M."/>
            <person name="Eisen J."/>
            <person name="Sutton G."/>
        </authorList>
    </citation>
    <scope>NUCLEOTIDE SEQUENCE [LARGE SCALE GENOMIC DNA]</scope>
    <source>
        <strain evidence="3">ATCC 35245 / DSM 5265 / OCM 4 / BT</strain>
    </source>
</reference>
<dbReference type="KEGG" id="cpo:COPRO5265_0244"/>
<dbReference type="InterPro" id="IPR054685">
    <property type="entry name" value="Rubredox_RCKP"/>
</dbReference>
<sequence length="36" mass="3972">MAIWKCSVCGYEKEGKCKPKKCPECGSTGTFEKKEG</sequence>
<proteinExistence type="predicted"/>
<dbReference type="STRING" id="309798.COPRO5265_0244"/>
<dbReference type="RefSeq" id="WP_012544375.1">
    <property type="nucleotide sequence ID" value="NC_011295.1"/>
</dbReference>
<feature type="domain" description="Rubrerythrin rubredoxin-like" evidence="1">
    <location>
        <begin position="4"/>
        <end position="27"/>
    </location>
</feature>
<dbReference type="SUPFAM" id="SSF57802">
    <property type="entry name" value="Rubredoxin-like"/>
    <property type="match status" value="1"/>
</dbReference>
<evidence type="ECO:0000313" key="3">
    <source>
        <dbReference type="Proteomes" id="UP000001732"/>
    </source>
</evidence>
<name>B5Y764_COPPD</name>
<dbReference type="EMBL" id="CP001145">
    <property type="protein sequence ID" value="ACI17723.1"/>
    <property type="molecule type" value="Genomic_DNA"/>
</dbReference>
<dbReference type="HOGENOM" id="CLU_128747_5_1_9"/>
<protein>
    <recommendedName>
        <fullName evidence="1">Rubrerythrin rubredoxin-like domain-containing protein</fullName>
    </recommendedName>
</protein>
<organism evidence="2 3">
    <name type="scientific">Coprothermobacter proteolyticus (strain ATCC 35245 / DSM 5265 / OCM 4 / BT)</name>
    <dbReference type="NCBI Taxonomy" id="309798"/>
    <lineage>
        <taxon>Bacteria</taxon>
        <taxon>Pseudomonadati</taxon>
        <taxon>Coprothermobacterota</taxon>
        <taxon>Coprothermobacteria</taxon>
        <taxon>Coprothermobacterales</taxon>
        <taxon>Coprothermobacteraceae</taxon>
        <taxon>Coprothermobacter</taxon>
    </lineage>
</organism>
<dbReference type="Pfam" id="PF21349">
    <property type="entry name" value="RUBY_RBDX"/>
    <property type="match status" value="1"/>
</dbReference>
<accession>B5Y764</accession>